<keyword evidence="2 6" id="KW-0812">Transmembrane</keyword>
<evidence type="ECO:0000313" key="9">
    <source>
        <dbReference type="Proteomes" id="UP000184485"/>
    </source>
</evidence>
<evidence type="ECO:0000256" key="2">
    <source>
        <dbReference type="ARBA" id="ARBA00022692"/>
    </source>
</evidence>
<accession>A0A1M5A529</accession>
<feature type="transmembrane region" description="Helical" evidence="6">
    <location>
        <begin position="135"/>
        <end position="155"/>
    </location>
</feature>
<dbReference type="Proteomes" id="UP000184485">
    <property type="component" value="Unassembled WGS sequence"/>
</dbReference>
<evidence type="ECO:0000256" key="1">
    <source>
        <dbReference type="ARBA" id="ARBA00004141"/>
    </source>
</evidence>
<evidence type="ECO:0000313" key="8">
    <source>
        <dbReference type="EMBL" id="SHF25361.1"/>
    </source>
</evidence>
<dbReference type="SUPFAM" id="SSF103473">
    <property type="entry name" value="MFS general substrate transporter"/>
    <property type="match status" value="1"/>
</dbReference>
<dbReference type="InterPro" id="IPR020846">
    <property type="entry name" value="MFS_dom"/>
</dbReference>
<dbReference type="GO" id="GO:0022857">
    <property type="term" value="F:transmembrane transporter activity"/>
    <property type="evidence" value="ECO:0007669"/>
    <property type="project" value="InterPro"/>
</dbReference>
<feature type="transmembrane region" description="Helical" evidence="6">
    <location>
        <begin position="251"/>
        <end position="270"/>
    </location>
</feature>
<dbReference type="STRING" id="1122133.SAMN02745157_2016"/>
<keyword evidence="4 6" id="KW-0472">Membrane</keyword>
<feature type="transmembrane region" description="Helical" evidence="6">
    <location>
        <begin position="39"/>
        <end position="62"/>
    </location>
</feature>
<evidence type="ECO:0000256" key="3">
    <source>
        <dbReference type="ARBA" id="ARBA00022989"/>
    </source>
</evidence>
<feature type="transmembrane region" description="Helical" evidence="6">
    <location>
        <begin position="162"/>
        <end position="181"/>
    </location>
</feature>
<dbReference type="GO" id="GO:0005886">
    <property type="term" value="C:plasma membrane"/>
    <property type="evidence" value="ECO:0007669"/>
    <property type="project" value="TreeGrafter"/>
</dbReference>
<evidence type="ECO:0000259" key="7">
    <source>
        <dbReference type="PROSITE" id="PS50850"/>
    </source>
</evidence>
<evidence type="ECO:0000256" key="6">
    <source>
        <dbReference type="SAM" id="Phobius"/>
    </source>
</evidence>
<dbReference type="PANTHER" id="PTHR23501:SF154">
    <property type="entry name" value="MULTIDRUG-EFFLUX TRANSPORTER RV1634-RELATED"/>
    <property type="match status" value="1"/>
</dbReference>
<name>A0A1M5A529_9HYPH</name>
<dbReference type="InterPro" id="IPR001958">
    <property type="entry name" value="Tet-R_TetA/multi-R_MdtG-like"/>
</dbReference>
<dbReference type="Pfam" id="PF07690">
    <property type="entry name" value="MFS_1"/>
    <property type="match status" value="1"/>
</dbReference>
<feature type="transmembrane region" description="Helical" evidence="6">
    <location>
        <begin position="193"/>
        <end position="214"/>
    </location>
</feature>
<sequence length="499" mass="50663">MQDTTSRRTAERLSPEGAADGDPPRAATSESLFSGANGIYAAALTGGVVLHAINIFLTATVMPSVVTDIGGLDVYAWATTLFVVASILAAAMTAKLLRGLGPRGAYLVAALFFGSGTLISALAPSMPVMLVGRSIQGIGGGFLYALAYAVTRIVLPQPLWGRAIGLISATFGVATLIGPAIGGVFAEYGAWRAAFWSLLPFVALFSLLAATKLPGKSATSGETAPIAWLQLILLAAAVLVVSASSLSTDRLLNIAGLAVAILLTALIGRAERGAGARLLPKGSFSLSSPLGVVYLTIALLMMAMQPDIFVPYLLQTLHGQSPVLAGYFAALMALGWTAGTASSVRLRRGDGGRLILAGLLLVLVGIVLFGVFMPVKSDGALLIVTPVGVALFLMGFGIGMAWPCLVTRVYQYAPEAEQDVASGGMTTVQLFAGALGAATGGMIANLAGFADPGGAVGATSAAFWLAAGSAVAPALAIILVLRIAHLAAGKANRAEAPAT</sequence>
<dbReference type="AlphaFoldDB" id="A0A1M5A529"/>
<dbReference type="OrthoDB" id="9807274at2"/>
<reference evidence="8 9" key="1">
    <citation type="submission" date="2016-11" db="EMBL/GenBank/DDBJ databases">
        <authorList>
            <person name="Jaros S."/>
            <person name="Januszkiewicz K."/>
            <person name="Wedrychowicz H."/>
        </authorList>
    </citation>
    <scope>NUCLEOTIDE SEQUENCE [LARGE SCALE GENOMIC DNA]</scope>
    <source>
        <strain evidence="8 9">DSM 19436</strain>
    </source>
</reference>
<dbReference type="RefSeq" id="WP_084527025.1">
    <property type="nucleotide sequence ID" value="NZ_FQUP01000001.1"/>
</dbReference>
<feature type="transmembrane region" description="Helical" evidence="6">
    <location>
        <begin position="282"/>
        <end position="304"/>
    </location>
</feature>
<feature type="transmembrane region" description="Helical" evidence="6">
    <location>
        <begin position="324"/>
        <end position="342"/>
    </location>
</feature>
<keyword evidence="3 6" id="KW-1133">Transmembrane helix</keyword>
<dbReference type="PRINTS" id="PR01035">
    <property type="entry name" value="TCRTETA"/>
</dbReference>
<evidence type="ECO:0000256" key="4">
    <source>
        <dbReference type="ARBA" id="ARBA00023136"/>
    </source>
</evidence>
<dbReference type="Gene3D" id="1.20.1720.10">
    <property type="entry name" value="Multidrug resistance protein D"/>
    <property type="match status" value="1"/>
</dbReference>
<dbReference type="EMBL" id="FQUP01000001">
    <property type="protein sequence ID" value="SHF25361.1"/>
    <property type="molecule type" value="Genomic_DNA"/>
</dbReference>
<gene>
    <name evidence="8" type="ORF">SAMN02745157_2016</name>
</gene>
<feature type="domain" description="Major facilitator superfamily (MFS) profile" evidence="7">
    <location>
        <begin position="40"/>
        <end position="485"/>
    </location>
</feature>
<organism evidence="8 9">
    <name type="scientific">Kaistia soli DSM 19436</name>
    <dbReference type="NCBI Taxonomy" id="1122133"/>
    <lineage>
        <taxon>Bacteria</taxon>
        <taxon>Pseudomonadati</taxon>
        <taxon>Pseudomonadota</taxon>
        <taxon>Alphaproteobacteria</taxon>
        <taxon>Hyphomicrobiales</taxon>
        <taxon>Kaistiaceae</taxon>
        <taxon>Kaistia</taxon>
    </lineage>
</organism>
<feature type="compositionally biased region" description="Basic and acidic residues" evidence="5">
    <location>
        <begin position="1"/>
        <end position="14"/>
    </location>
</feature>
<dbReference type="InterPro" id="IPR036259">
    <property type="entry name" value="MFS_trans_sf"/>
</dbReference>
<dbReference type="Gene3D" id="1.20.1250.20">
    <property type="entry name" value="MFS general substrate transporter like domains"/>
    <property type="match status" value="1"/>
</dbReference>
<dbReference type="PROSITE" id="PS50850">
    <property type="entry name" value="MFS"/>
    <property type="match status" value="1"/>
</dbReference>
<keyword evidence="9" id="KW-1185">Reference proteome</keyword>
<dbReference type="PANTHER" id="PTHR23501">
    <property type="entry name" value="MAJOR FACILITATOR SUPERFAMILY"/>
    <property type="match status" value="1"/>
</dbReference>
<protein>
    <submittedName>
        <fullName evidence="8">Major Facilitator Superfamily protein</fullName>
    </submittedName>
</protein>
<feature type="transmembrane region" description="Helical" evidence="6">
    <location>
        <begin position="354"/>
        <end position="375"/>
    </location>
</feature>
<feature type="transmembrane region" description="Helical" evidence="6">
    <location>
        <begin position="226"/>
        <end position="245"/>
    </location>
</feature>
<feature type="region of interest" description="Disordered" evidence="5">
    <location>
        <begin position="1"/>
        <end position="26"/>
    </location>
</feature>
<evidence type="ECO:0000256" key="5">
    <source>
        <dbReference type="SAM" id="MobiDB-lite"/>
    </source>
</evidence>
<feature type="transmembrane region" description="Helical" evidence="6">
    <location>
        <begin position="427"/>
        <end position="449"/>
    </location>
</feature>
<feature type="transmembrane region" description="Helical" evidence="6">
    <location>
        <begin position="74"/>
        <end position="92"/>
    </location>
</feature>
<comment type="subcellular location">
    <subcellularLocation>
        <location evidence="1">Membrane</location>
        <topology evidence="1">Multi-pass membrane protein</topology>
    </subcellularLocation>
</comment>
<feature type="transmembrane region" description="Helical" evidence="6">
    <location>
        <begin position="461"/>
        <end position="484"/>
    </location>
</feature>
<proteinExistence type="predicted"/>
<feature type="transmembrane region" description="Helical" evidence="6">
    <location>
        <begin position="381"/>
        <end position="406"/>
    </location>
</feature>
<dbReference type="InterPro" id="IPR011701">
    <property type="entry name" value="MFS"/>
</dbReference>
<feature type="transmembrane region" description="Helical" evidence="6">
    <location>
        <begin position="104"/>
        <end position="123"/>
    </location>
</feature>